<reference evidence="1 2" key="1">
    <citation type="submission" date="2017-01" db="EMBL/GenBank/DDBJ databases">
        <title>Comparative genomic analysis of Brazilian Leptospira santarosai.</title>
        <authorList>
            <person name="Moreno L.Z."/>
            <person name="Miraglia F."/>
            <person name="Kremer F.S."/>
            <person name="Eslabao M.R."/>
            <person name="Lilenbaum W."/>
            <person name="Dellagostin O.A."/>
            <person name="Moreno A.M."/>
        </authorList>
    </citation>
    <scope>NUCLEOTIDE SEQUENCE [LARGE SCALE GENOMIC DNA]</scope>
    <source>
        <strain evidence="1 2">M52/8-19</strain>
    </source>
</reference>
<dbReference type="EMBL" id="MTSU01000002">
    <property type="protein sequence ID" value="ONF94462.1"/>
    <property type="molecule type" value="Genomic_DNA"/>
</dbReference>
<comment type="caution">
    <text evidence="1">The sequence shown here is derived from an EMBL/GenBank/DDBJ whole genome shotgun (WGS) entry which is preliminary data.</text>
</comment>
<proteinExistence type="predicted"/>
<protein>
    <submittedName>
        <fullName evidence="1">Uncharacterized protein</fullName>
    </submittedName>
</protein>
<accession>A0AB73NFX4</accession>
<gene>
    <name evidence="1" type="ORF">BWD14_03195</name>
</gene>
<sequence length="82" mass="9860">MRFFIRFPNLFFFPKAAVFSKSREVYVFPEKVSLSNWLRFQFLTYNDLHCTTFFESRQESSSSLIINFAIASKSEEKLRSWL</sequence>
<evidence type="ECO:0000313" key="1">
    <source>
        <dbReference type="EMBL" id="ONF94462.1"/>
    </source>
</evidence>
<dbReference type="Proteomes" id="UP000189337">
    <property type="component" value="Unassembled WGS sequence"/>
</dbReference>
<name>A0AB73NFX4_9LEPT</name>
<dbReference type="AlphaFoldDB" id="A0AB73NFX4"/>
<evidence type="ECO:0000313" key="2">
    <source>
        <dbReference type="Proteomes" id="UP000189337"/>
    </source>
</evidence>
<organism evidence="1 2">
    <name type="scientific">Leptospira santarosai</name>
    <dbReference type="NCBI Taxonomy" id="28183"/>
    <lineage>
        <taxon>Bacteria</taxon>
        <taxon>Pseudomonadati</taxon>
        <taxon>Spirochaetota</taxon>
        <taxon>Spirochaetia</taxon>
        <taxon>Leptospirales</taxon>
        <taxon>Leptospiraceae</taxon>
        <taxon>Leptospira</taxon>
    </lineage>
</organism>